<dbReference type="SUPFAM" id="SSF54637">
    <property type="entry name" value="Thioesterase/thiol ester dehydrase-isomerase"/>
    <property type="match status" value="1"/>
</dbReference>
<keyword evidence="1" id="KW-0378">Hydrolase</keyword>
<dbReference type="CDD" id="cd00586">
    <property type="entry name" value="4HBT"/>
    <property type="match status" value="1"/>
</dbReference>
<protein>
    <submittedName>
        <fullName evidence="1">Acyl-CoA thioesterase</fullName>
        <ecNumber evidence="1">3.1.2.-</ecNumber>
    </submittedName>
</protein>
<dbReference type="AlphaFoldDB" id="A0ABD5UGQ9"/>
<evidence type="ECO:0000313" key="1">
    <source>
        <dbReference type="EMBL" id="MFC6888496.1"/>
    </source>
</evidence>
<accession>A0ABD5UGQ9</accession>
<proteinExistence type="predicted"/>
<dbReference type="EC" id="3.1.2.-" evidence="1"/>
<dbReference type="Pfam" id="PF13279">
    <property type="entry name" value="4HBT_2"/>
    <property type="match status" value="1"/>
</dbReference>
<organism evidence="1 2">
    <name type="scientific">Halorubrum trueperi</name>
    <dbReference type="NCBI Taxonomy" id="2004704"/>
    <lineage>
        <taxon>Archaea</taxon>
        <taxon>Methanobacteriati</taxon>
        <taxon>Methanobacteriota</taxon>
        <taxon>Stenosarchaea group</taxon>
        <taxon>Halobacteria</taxon>
        <taxon>Halobacteriales</taxon>
        <taxon>Haloferacaceae</taxon>
        <taxon>Halorubrum</taxon>
    </lineage>
</organism>
<dbReference type="EMBL" id="JBHSXI010000005">
    <property type="protein sequence ID" value="MFC6888496.1"/>
    <property type="molecule type" value="Genomic_DNA"/>
</dbReference>
<reference evidence="1 2" key="1">
    <citation type="journal article" date="2019" name="Int. J. Syst. Evol. Microbiol.">
        <title>The Global Catalogue of Microorganisms (GCM) 10K type strain sequencing project: providing services to taxonomists for standard genome sequencing and annotation.</title>
        <authorList>
            <consortium name="The Broad Institute Genomics Platform"/>
            <consortium name="The Broad Institute Genome Sequencing Center for Infectious Disease"/>
            <person name="Wu L."/>
            <person name="Ma J."/>
        </authorList>
    </citation>
    <scope>NUCLEOTIDE SEQUENCE [LARGE SCALE GENOMIC DNA]</scope>
    <source>
        <strain evidence="1 2">Y73</strain>
    </source>
</reference>
<gene>
    <name evidence="1" type="ORF">ACFQEY_05485</name>
</gene>
<dbReference type="Gene3D" id="3.10.129.10">
    <property type="entry name" value="Hotdog Thioesterase"/>
    <property type="match status" value="1"/>
</dbReference>
<sequence>MPYTYHWPIRSGDTDFSGLVYTPAVIDCVVEAVQALLEDIDYDPQTAMEDDILYPAAHAEADYLGEISIGDQVAVEITPDIGTTSVTFEALGTLDTVVFESELTLVFVDTDSKEPQPVPDDVAEALSTYA</sequence>
<dbReference type="RefSeq" id="WP_379765576.1">
    <property type="nucleotide sequence ID" value="NZ_JBHSXI010000005.1"/>
</dbReference>
<comment type="caution">
    <text evidence="1">The sequence shown here is derived from an EMBL/GenBank/DDBJ whole genome shotgun (WGS) entry which is preliminary data.</text>
</comment>
<name>A0ABD5UGQ9_9EURY</name>
<dbReference type="InterPro" id="IPR029069">
    <property type="entry name" value="HotDog_dom_sf"/>
</dbReference>
<dbReference type="GO" id="GO:0016787">
    <property type="term" value="F:hydrolase activity"/>
    <property type="evidence" value="ECO:0007669"/>
    <property type="project" value="UniProtKB-KW"/>
</dbReference>
<evidence type="ECO:0000313" key="2">
    <source>
        <dbReference type="Proteomes" id="UP001596333"/>
    </source>
</evidence>
<dbReference type="Proteomes" id="UP001596333">
    <property type="component" value="Unassembled WGS sequence"/>
</dbReference>
<keyword evidence="2" id="KW-1185">Reference proteome</keyword>